<keyword evidence="2" id="KW-1185">Reference proteome</keyword>
<gene>
    <name evidence="1" type="ORF">X975_03581</name>
</gene>
<accession>A0A087T3C9</accession>
<feature type="non-terminal residue" evidence="1">
    <location>
        <position position="55"/>
    </location>
</feature>
<evidence type="ECO:0000313" key="2">
    <source>
        <dbReference type="Proteomes" id="UP000054359"/>
    </source>
</evidence>
<sequence length="55" mass="6575">GLCKRGNDFGLLFWCCREHLEYSIKFYASQKNVHWIYRCHERGDGDGRPGPEWSR</sequence>
<name>A0A087T3C9_STEMI</name>
<dbReference type="Proteomes" id="UP000054359">
    <property type="component" value="Unassembled WGS sequence"/>
</dbReference>
<dbReference type="EMBL" id="KK113228">
    <property type="protein sequence ID" value="KFM59618.1"/>
    <property type="molecule type" value="Genomic_DNA"/>
</dbReference>
<evidence type="ECO:0000313" key="1">
    <source>
        <dbReference type="EMBL" id="KFM59618.1"/>
    </source>
</evidence>
<proteinExistence type="predicted"/>
<reference evidence="1 2" key="1">
    <citation type="submission" date="2013-11" db="EMBL/GenBank/DDBJ databases">
        <title>Genome sequencing of Stegodyphus mimosarum.</title>
        <authorList>
            <person name="Bechsgaard J."/>
        </authorList>
    </citation>
    <scope>NUCLEOTIDE SEQUENCE [LARGE SCALE GENOMIC DNA]</scope>
</reference>
<dbReference type="AlphaFoldDB" id="A0A087T3C9"/>
<protein>
    <submittedName>
        <fullName evidence="1">Uncharacterized protein</fullName>
    </submittedName>
</protein>
<organism evidence="1 2">
    <name type="scientific">Stegodyphus mimosarum</name>
    <name type="common">African social velvet spider</name>
    <dbReference type="NCBI Taxonomy" id="407821"/>
    <lineage>
        <taxon>Eukaryota</taxon>
        <taxon>Metazoa</taxon>
        <taxon>Ecdysozoa</taxon>
        <taxon>Arthropoda</taxon>
        <taxon>Chelicerata</taxon>
        <taxon>Arachnida</taxon>
        <taxon>Araneae</taxon>
        <taxon>Araneomorphae</taxon>
        <taxon>Entelegynae</taxon>
        <taxon>Eresoidea</taxon>
        <taxon>Eresidae</taxon>
        <taxon>Stegodyphus</taxon>
    </lineage>
</organism>
<feature type="non-terminal residue" evidence="1">
    <location>
        <position position="1"/>
    </location>
</feature>